<dbReference type="GO" id="GO:0000976">
    <property type="term" value="F:transcription cis-regulatory region binding"/>
    <property type="evidence" value="ECO:0007669"/>
    <property type="project" value="TreeGrafter"/>
</dbReference>
<dbReference type="GO" id="GO:0003700">
    <property type="term" value="F:DNA-binding transcription factor activity"/>
    <property type="evidence" value="ECO:0007669"/>
    <property type="project" value="TreeGrafter"/>
</dbReference>
<name>A0A1I2XJM4_9ACTN</name>
<reference evidence="4 5" key="1">
    <citation type="submission" date="2016-10" db="EMBL/GenBank/DDBJ databases">
        <authorList>
            <person name="de Groot N.N."/>
        </authorList>
    </citation>
    <scope>NUCLEOTIDE SEQUENCE [LARGE SCALE GENOMIC DNA]</scope>
    <source>
        <strain evidence="4 5">OK461</strain>
    </source>
</reference>
<evidence type="ECO:0000313" key="4">
    <source>
        <dbReference type="EMBL" id="SFH13698.1"/>
    </source>
</evidence>
<keyword evidence="1 2" id="KW-0238">DNA-binding</keyword>
<accession>A0A1I2XJM4</accession>
<evidence type="ECO:0000256" key="2">
    <source>
        <dbReference type="PROSITE-ProRule" id="PRU00335"/>
    </source>
</evidence>
<protein>
    <submittedName>
        <fullName evidence="4">Transcriptional regulator, TetR family</fullName>
    </submittedName>
</protein>
<dbReference type="InterPro" id="IPR023772">
    <property type="entry name" value="DNA-bd_HTH_TetR-type_CS"/>
</dbReference>
<feature type="domain" description="HTH tetR-type" evidence="3">
    <location>
        <begin position="215"/>
        <end position="275"/>
    </location>
</feature>
<dbReference type="PANTHER" id="PTHR30055:SF237">
    <property type="entry name" value="TRANSCRIPTIONAL REPRESSOR MCE3R"/>
    <property type="match status" value="1"/>
</dbReference>
<sequence length="398" mass="43496">MSRRTRAAAEPRSGTRRDQLAAIAAELFARHGYHNVSVSDIAAVAGVSGPALYRHFRSKQAVLGHVMRAGLAEAVRVSDEQSGTGTDQRLRSIYAGLAAFMVRQPEFGVLWRRERRHLAAEDAAAMRQQIGHVSSVVVGELRRLRSDMSSADASMLSWAALSVVGSISDHRVRLPQAAFEKLLTAIAMDVLAAALRSTPDHAGHREPAAELPALDSRREQLLAAAARLFWDRGYHAVTMEEIGAAAGIAGPSIYGHFAGKSELLQTAANRIAARLRQSTEETSGAGLGERETLELLIASYVDMVLDNRDLLAAYFTEGHNLPEHDRVEFRRFQGTYAGYWADLAGAVLPDCAEKEVRIRVHAAFAVVNDLARTRRFSPHPDFAAQLRTLMRTVLLPPP</sequence>
<dbReference type="InterPro" id="IPR050109">
    <property type="entry name" value="HTH-type_TetR-like_transc_reg"/>
</dbReference>
<feature type="DNA-binding region" description="H-T-H motif" evidence="2">
    <location>
        <begin position="37"/>
        <end position="56"/>
    </location>
</feature>
<dbReference type="InterPro" id="IPR001647">
    <property type="entry name" value="HTH_TetR"/>
</dbReference>
<dbReference type="PANTHER" id="PTHR30055">
    <property type="entry name" value="HTH-TYPE TRANSCRIPTIONAL REGULATOR RUTR"/>
    <property type="match status" value="1"/>
</dbReference>
<gene>
    <name evidence="4" type="ORF">SAMN02787118_1489</name>
</gene>
<dbReference type="PROSITE" id="PS50977">
    <property type="entry name" value="HTH_TETR_2"/>
    <property type="match status" value="2"/>
</dbReference>
<organism evidence="4 5">
    <name type="scientific">Streptomyces mirabilis</name>
    <dbReference type="NCBI Taxonomy" id="68239"/>
    <lineage>
        <taxon>Bacteria</taxon>
        <taxon>Bacillati</taxon>
        <taxon>Actinomycetota</taxon>
        <taxon>Actinomycetes</taxon>
        <taxon>Kitasatosporales</taxon>
        <taxon>Streptomycetaceae</taxon>
        <taxon>Streptomyces</taxon>
    </lineage>
</organism>
<evidence type="ECO:0000256" key="1">
    <source>
        <dbReference type="ARBA" id="ARBA00023125"/>
    </source>
</evidence>
<dbReference type="PRINTS" id="PR00455">
    <property type="entry name" value="HTHTETR"/>
</dbReference>
<proteinExistence type="predicted"/>
<dbReference type="Gene3D" id="1.10.10.60">
    <property type="entry name" value="Homeodomain-like"/>
    <property type="match status" value="2"/>
</dbReference>
<dbReference type="PROSITE" id="PS01081">
    <property type="entry name" value="HTH_TETR_1"/>
    <property type="match status" value="2"/>
</dbReference>
<dbReference type="Proteomes" id="UP000181942">
    <property type="component" value="Unassembled WGS sequence"/>
</dbReference>
<feature type="DNA-binding region" description="H-T-H motif" evidence="2">
    <location>
        <begin position="238"/>
        <end position="257"/>
    </location>
</feature>
<evidence type="ECO:0000259" key="3">
    <source>
        <dbReference type="PROSITE" id="PS50977"/>
    </source>
</evidence>
<evidence type="ECO:0000313" key="5">
    <source>
        <dbReference type="Proteomes" id="UP000181942"/>
    </source>
</evidence>
<dbReference type="InterPro" id="IPR009057">
    <property type="entry name" value="Homeodomain-like_sf"/>
</dbReference>
<dbReference type="Gene3D" id="1.10.357.10">
    <property type="entry name" value="Tetracycline Repressor, domain 2"/>
    <property type="match status" value="2"/>
</dbReference>
<feature type="domain" description="HTH tetR-type" evidence="3">
    <location>
        <begin position="14"/>
        <end position="74"/>
    </location>
</feature>
<dbReference type="SUPFAM" id="SSF46689">
    <property type="entry name" value="Homeodomain-like"/>
    <property type="match status" value="2"/>
</dbReference>
<dbReference type="EMBL" id="FONR01000048">
    <property type="protein sequence ID" value="SFH13698.1"/>
    <property type="molecule type" value="Genomic_DNA"/>
</dbReference>
<dbReference type="Pfam" id="PF00440">
    <property type="entry name" value="TetR_N"/>
    <property type="match status" value="2"/>
</dbReference>
<dbReference type="AlphaFoldDB" id="A0A1I2XJM4"/>